<dbReference type="AlphaFoldDB" id="A0A915K6E9"/>
<reference evidence="2" key="1">
    <citation type="submission" date="2022-11" db="UniProtKB">
        <authorList>
            <consortium name="WormBaseParasite"/>
        </authorList>
    </citation>
    <scope>IDENTIFICATION</scope>
</reference>
<name>A0A915K6E9_ROMCU</name>
<dbReference type="Proteomes" id="UP000887565">
    <property type="component" value="Unplaced"/>
</dbReference>
<protein>
    <submittedName>
        <fullName evidence="2">Uncharacterized protein</fullName>
    </submittedName>
</protein>
<dbReference type="WBParaSite" id="nRc.2.0.1.t33764-RA">
    <property type="protein sequence ID" value="nRc.2.0.1.t33764-RA"/>
    <property type="gene ID" value="nRc.2.0.1.g33764"/>
</dbReference>
<accession>A0A915K6E9</accession>
<keyword evidence="1" id="KW-1185">Reference proteome</keyword>
<sequence length="70" mass="7604">MIVVTPQAALGSQMQREHDVKTKYNNHVCDRYSDVGVPKQHKDGAIGCDGADFCLNDDQELGGDLVVDEG</sequence>
<evidence type="ECO:0000313" key="2">
    <source>
        <dbReference type="WBParaSite" id="nRc.2.0.1.t33764-RA"/>
    </source>
</evidence>
<proteinExistence type="predicted"/>
<evidence type="ECO:0000313" key="1">
    <source>
        <dbReference type="Proteomes" id="UP000887565"/>
    </source>
</evidence>
<organism evidence="1 2">
    <name type="scientific">Romanomermis culicivorax</name>
    <name type="common">Nematode worm</name>
    <dbReference type="NCBI Taxonomy" id="13658"/>
    <lineage>
        <taxon>Eukaryota</taxon>
        <taxon>Metazoa</taxon>
        <taxon>Ecdysozoa</taxon>
        <taxon>Nematoda</taxon>
        <taxon>Enoplea</taxon>
        <taxon>Dorylaimia</taxon>
        <taxon>Mermithida</taxon>
        <taxon>Mermithoidea</taxon>
        <taxon>Mermithidae</taxon>
        <taxon>Romanomermis</taxon>
    </lineage>
</organism>